<accession>A0A402DL69</accession>
<evidence type="ECO:0000313" key="1">
    <source>
        <dbReference type="EMBL" id="GCE62957.1"/>
    </source>
</evidence>
<organism evidence="1 2">
    <name type="scientific">Microcystis aeruginosa NIES-4285</name>
    <dbReference type="NCBI Taxonomy" id="2497681"/>
    <lineage>
        <taxon>Bacteria</taxon>
        <taxon>Bacillati</taxon>
        <taxon>Cyanobacteriota</taxon>
        <taxon>Cyanophyceae</taxon>
        <taxon>Oscillatoriophycideae</taxon>
        <taxon>Chroococcales</taxon>
        <taxon>Microcystaceae</taxon>
        <taxon>Microcystis</taxon>
    </lineage>
</organism>
<sequence>MERMNSLADTGFIVALIDSQDSHHWEVKNIYLQQHSPY</sequence>
<protein>
    <submittedName>
        <fullName evidence="1">Uncharacterized protein</fullName>
    </submittedName>
</protein>
<dbReference type="AlphaFoldDB" id="A0A402DL69"/>
<reference evidence="2" key="1">
    <citation type="submission" date="2018-12" db="EMBL/GenBank/DDBJ databases">
        <title>Genome sequence of Microcystis aeruginosa NIES-4285.</title>
        <authorList>
            <person name="Tanabe Y."/>
        </authorList>
    </citation>
    <scope>NUCLEOTIDE SEQUENCE [LARGE SCALE GENOMIC DNA]</scope>
    <source>
        <strain evidence="2">NIES-4285</strain>
    </source>
</reference>
<dbReference type="EMBL" id="BIFY01000246">
    <property type="protein sequence ID" value="GCE62957.1"/>
    <property type="molecule type" value="Genomic_DNA"/>
</dbReference>
<evidence type="ECO:0000313" key="2">
    <source>
        <dbReference type="Proteomes" id="UP000289660"/>
    </source>
</evidence>
<name>A0A402DL69_MICAE</name>
<comment type="caution">
    <text evidence="1">The sequence shown here is derived from an EMBL/GenBank/DDBJ whole genome shotgun (WGS) entry which is preliminary data.</text>
</comment>
<dbReference type="Proteomes" id="UP000289660">
    <property type="component" value="Unassembled WGS sequence"/>
</dbReference>
<gene>
    <name evidence="1" type="ORF">MiAbB_04912</name>
</gene>
<proteinExistence type="predicted"/>